<keyword evidence="2" id="KW-1185">Reference proteome</keyword>
<protein>
    <submittedName>
        <fullName evidence="1">Uncharacterized protein</fullName>
    </submittedName>
</protein>
<dbReference type="AlphaFoldDB" id="A0AAV4MMX8"/>
<dbReference type="EMBL" id="BPLR01019821">
    <property type="protein sequence ID" value="GIX72134.1"/>
    <property type="molecule type" value="Genomic_DNA"/>
</dbReference>
<organism evidence="1 2">
    <name type="scientific">Caerostris extrusa</name>
    <name type="common">Bark spider</name>
    <name type="synonym">Caerostris bankana</name>
    <dbReference type="NCBI Taxonomy" id="172846"/>
    <lineage>
        <taxon>Eukaryota</taxon>
        <taxon>Metazoa</taxon>
        <taxon>Ecdysozoa</taxon>
        <taxon>Arthropoda</taxon>
        <taxon>Chelicerata</taxon>
        <taxon>Arachnida</taxon>
        <taxon>Araneae</taxon>
        <taxon>Araneomorphae</taxon>
        <taxon>Entelegynae</taxon>
        <taxon>Araneoidea</taxon>
        <taxon>Araneidae</taxon>
        <taxon>Caerostris</taxon>
    </lineage>
</organism>
<reference evidence="1 2" key="1">
    <citation type="submission" date="2021-06" db="EMBL/GenBank/DDBJ databases">
        <title>Caerostris extrusa draft genome.</title>
        <authorList>
            <person name="Kono N."/>
            <person name="Arakawa K."/>
        </authorList>
    </citation>
    <scope>NUCLEOTIDE SEQUENCE [LARGE SCALE GENOMIC DNA]</scope>
</reference>
<gene>
    <name evidence="1" type="ORF">CEXT_325451</name>
</gene>
<comment type="caution">
    <text evidence="1">The sequence shown here is derived from an EMBL/GenBank/DDBJ whole genome shotgun (WGS) entry which is preliminary data.</text>
</comment>
<evidence type="ECO:0000313" key="2">
    <source>
        <dbReference type="Proteomes" id="UP001054945"/>
    </source>
</evidence>
<accession>A0AAV4MMX8</accession>
<sequence length="130" mass="14125">MVKVGEEGLQTPKPSFKGALSLVTTDNVLDGVYSLSPLPFISHRKGFPTLPRVKGDLQSTVCGSTSQSMKMEGGHTCHRKSAPVGTVGFVFKGGIERMPDVFDFGHLSIWPFVLETEDVLLILHLVDCSH</sequence>
<evidence type="ECO:0000313" key="1">
    <source>
        <dbReference type="EMBL" id="GIX72134.1"/>
    </source>
</evidence>
<dbReference type="Proteomes" id="UP001054945">
    <property type="component" value="Unassembled WGS sequence"/>
</dbReference>
<proteinExistence type="predicted"/>
<name>A0AAV4MMX8_CAEEX</name>